<dbReference type="EMBL" id="LACI01000053">
    <property type="protein sequence ID" value="KJU87689.1"/>
    <property type="molecule type" value="Genomic_DNA"/>
</dbReference>
<sequence>MATGNTTGALASFEKILLLNPNDEQAQESIRDLKTHEDAKTDELTQELTDDLTDEAQGEEDLPIAIAAAGGQTNNEVISEEDTGELSNASAPGDSTTNVEQDSDTEDLDVEQGSKLIKQVDQKAPMTPLQQQLHDIDQYIESQRFLVAIMAYNKLLKEHPDSNEIKQRRVEAIRYARLIKKDETALVKRLDAFYNKLREYNKP</sequence>
<accession>A0A0F3H0E2</accession>
<name>A0A0F3H0E2_9BACT</name>
<feature type="compositionally biased region" description="Basic and acidic residues" evidence="1">
    <location>
        <begin position="29"/>
        <end position="42"/>
    </location>
</feature>
<protein>
    <submittedName>
        <fullName evidence="2">Uncharacterized protein</fullName>
    </submittedName>
</protein>
<keyword evidence="3" id="KW-1185">Reference proteome</keyword>
<proteinExistence type="predicted"/>
<evidence type="ECO:0000313" key="3">
    <source>
        <dbReference type="Proteomes" id="UP000033423"/>
    </source>
</evidence>
<comment type="caution">
    <text evidence="2">The sequence shown here is derived from an EMBL/GenBank/DDBJ whole genome shotgun (WGS) entry which is preliminary data.</text>
</comment>
<dbReference type="Proteomes" id="UP000033423">
    <property type="component" value="Unassembled WGS sequence"/>
</dbReference>
<feature type="region of interest" description="Disordered" evidence="1">
    <location>
        <begin position="70"/>
        <end position="108"/>
    </location>
</feature>
<feature type="compositionally biased region" description="Polar residues" evidence="1">
    <location>
        <begin position="85"/>
        <end position="100"/>
    </location>
</feature>
<evidence type="ECO:0000313" key="2">
    <source>
        <dbReference type="EMBL" id="KJU87689.1"/>
    </source>
</evidence>
<evidence type="ECO:0000256" key="1">
    <source>
        <dbReference type="SAM" id="MobiDB-lite"/>
    </source>
</evidence>
<feature type="region of interest" description="Disordered" evidence="1">
    <location>
        <begin position="19"/>
        <end position="42"/>
    </location>
</feature>
<reference evidence="2 3" key="1">
    <citation type="submission" date="2015-02" db="EMBL/GenBank/DDBJ databases">
        <title>Single-cell genomics of uncultivated deep-branching MTB reveals a conserved set of magnetosome genes.</title>
        <authorList>
            <person name="Kolinko S."/>
            <person name="Richter M."/>
            <person name="Glockner F.O."/>
            <person name="Brachmann A."/>
            <person name="Schuler D."/>
        </authorList>
    </citation>
    <scope>NUCLEOTIDE SEQUENCE [LARGE SCALE GENOMIC DNA]</scope>
    <source>
        <strain evidence="2">TM-1</strain>
    </source>
</reference>
<organism evidence="2 3">
    <name type="scientific">Candidatus Magnetobacterium bavaricum</name>
    <dbReference type="NCBI Taxonomy" id="29290"/>
    <lineage>
        <taxon>Bacteria</taxon>
        <taxon>Pseudomonadati</taxon>
        <taxon>Nitrospirota</taxon>
        <taxon>Thermodesulfovibrionia</taxon>
        <taxon>Thermodesulfovibrionales</taxon>
        <taxon>Candidatus Magnetobacteriaceae</taxon>
        <taxon>Candidatus Magnetobacterium</taxon>
    </lineage>
</organism>
<dbReference type="AlphaFoldDB" id="A0A0F3H0E2"/>
<gene>
    <name evidence="2" type="ORF">MBAV_000117</name>
</gene>